<dbReference type="Pfam" id="PF12333">
    <property type="entry name" value="Ipi1_N"/>
    <property type="match status" value="1"/>
</dbReference>
<feature type="domain" description="Pre-rRNA-processing protein Ipi1 N-terminal" evidence="5">
    <location>
        <begin position="139"/>
        <end position="201"/>
    </location>
</feature>
<dbReference type="SUPFAM" id="SSF48371">
    <property type="entry name" value="ARM repeat"/>
    <property type="match status" value="1"/>
</dbReference>
<evidence type="ECO:0000256" key="3">
    <source>
        <dbReference type="ARBA" id="ARBA00023242"/>
    </source>
</evidence>
<reference evidence="6" key="1">
    <citation type="submission" date="2020-11" db="EMBL/GenBank/DDBJ databases">
        <authorList>
            <person name="Tran Van P."/>
        </authorList>
    </citation>
    <scope>NUCLEOTIDE SEQUENCE</scope>
</reference>
<proteinExistence type="inferred from homology"/>
<dbReference type="Proteomes" id="UP000678499">
    <property type="component" value="Unassembled WGS sequence"/>
</dbReference>
<protein>
    <recommendedName>
        <fullName evidence="5">Pre-rRNA-processing protein Ipi1 N-terminal domain-containing protein</fullName>
    </recommendedName>
</protein>
<dbReference type="InterPro" id="IPR016024">
    <property type="entry name" value="ARM-type_fold"/>
</dbReference>
<dbReference type="AlphaFoldDB" id="A0A7R9BID4"/>
<dbReference type="PANTHER" id="PTHR16056">
    <property type="entry name" value="REGULATOR OF MICROTUBULE DYNAMICS PROTEIN"/>
    <property type="match status" value="1"/>
</dbReference>
<dbReference type="EMBL" id="OA882397">
    <property type="protein sequence ID" value="CAD7275120.1"/>
    <property type="molecule type" value="Genomic_DNA"/>
</dbReference>
<keyword evidence="3" id="KW-0539">Nucleus</keyword>
<evidence type="ECO:0000313" key="7">
    <source>
        <dbReference type="Proteomes" id="UP000678499"/>
    </source>
</evidence>
<dbReference type="Gene3D" id="1.25.10.10">
    <property type="entry name" value="Leucine-rich Repeat Variant"/>
    <property type="match status" value="1"/>
</dbReference>
<accession>A0A7R9BID4</accession>
<dbReference type="InterPro" id="IPR011989">
    <property type="entry name" value="ARM-like"/>
</dbReference>
<dbReference type="EMBL" id="CAJPEX010000360">
    <property type="protein sequence ID" value="CAG0915272.1"/>
    <property type="molecule type" value="Genomic_DNA"/>
</dbReference>
<comment type="subcellular location">
    <subcellularLocation>
        <location evidence="1">Nucleus</location>
    </subcellularLocation>
</comment>
<dbReference type="OrthoDB" id="361362at2759"/>
<organism evidence="6">
    <name type="scientific">Notodromas monacha</name>
    <dbReference type="NCBI Taxonomy" id="399045"/>
    <lineage>
        <taxon>Eukaryota</taxon>
        <taxon>Metazoa</taxon>
        <taxon>Ecdysozoa</taxon>
        <taxon>Arthropoda</taxon>
        <taxon>Crustacea</taxon>
        <taxon>Oligostraca</taxon>
        <taxon>Ostracoda</taxon>
        <taxon>Podocopa</taxon>
        <taxon>Podocopida</taxon>
        <taxon>Cypridocopina</taxon>
        <taxon>Cypridoidea</taxon>
        <taxon>Cyprididae</taxon>
        <taxon>Notodromas</taxon>
    </lineage>
</organism>
<evidence type="ECO:0000259" key="5">
    <source>
        <dbReference type="Pfam" id="PF12333"/>
    </source>
</evidence>
<dbReference type="PANTHER" id="PTHR16056:SF2">
    <property type="entry name" value="TESTIS-EXPRESSED PROTEIN 10"/>
    <property type="match status" value="1"/>
</dbReference>
<name>A0A7R9BID4_9CRUS</name>
<sequence length="607" mass="67554">MGTKGKGKRWKKEEKTKVKFKVGKSLPKNTNVTDLKFRTRRIVVPDQSKVVEAGAVVTRKRKTLKDLLEMLAHFNSKARMDGLEGLSELCSHNFAEITGNSVSVLTKLGPVCCDKEDKVRRLAAKTLHGILSQSELAVLLPSSRVLVANVSAAMTHVVPEIRKDSLRFFDSVLDSKPELLFVDAGRVLKDFLCQISAPLNSSRGVQTECEWIHKVLQRLNTFCLGLEAGGGSGVNESVGQTILYDRRRPIFVDLPLLGNEPLQMRKQTRLEEVFSEDFISSLMPLMLAVASDALAVYEDSLPLAKAEVAACVAELLGLVMKHGSGIAEENRKRIEQTFKHFPYEVNALVSQKSLRKLDGKKGTKRERKDNEDTAESGLHKAGSVAVALNLCLVPILARSLDKDVQRKAANYFVDLLQDGAWIGLCSPKKVAAAIESISATQSSDSLLLSDVISAGVKAVSQMHPLKKERFEISNVLKTFFEKEFVTNRQRGVDVTESILFEWALETVGLLRHDCIRPELFPLLVDLCKLGHPRLHLEMQDVLKEFCTDLKSKTFHRSEWSDAKVAKSFLDFLMWNSVQLDETTANVMVSLGICGEEQLHKLFLSSLK</sequence>
<feature type="compositionally biased region" description="Basic and acidic residues" evidence="4">
    <location>
        <begin position="357"/>
        <end position="371"/>
    </location>
</feature>
<dbReference type="InterPro" id="IPR024679">
    <property type="entry name" value="Ipi1_N"/>
</dbReference>
<evidence type="ECO:0000313" key="6">
    <source>
        <dbReference type="EMBL" id="CAD7275120.1"/>
    </source>
</evidence>
<keyword evidence="7" id="KW-1185">Reference proteome</keyword>
<evidence type="ECO:0000256" key="1">
    <source>
        <dbReference type="ARBA" id="ARBA00004123"/>
    </source>
</evidence>
<comment type="similarity">
    <text evidence="2">Belongs to the IPI1/TEX10 family.</text>
</comment>
<feature type="region of interest" description="Disordered" evidence="4">
    <location>
        <begin position="357"/>
        <end position="376"/>
    </location>
</feature>
<evidence type="ECO:0000256" key="2">
    <source>
        <dbReference type="ARBA" id="ARBA00006427"/>
    </source>
</evidence>
<dbReference type="GO" id="GO:0005634">
    <property type="term" value="C:nucleus"/>
    <property type="evidence" value="ECO:0007669"/>
    <property type="project" value="UniProtKB-SubCell"/>
</dbReference>
<evidence type="ECO:0000256" key="4">
    <source>
        <dbReference type="SAM" id="MobiDB-lite"/>
    </source>
</evidence>
<gene>
    <name evidence="6" type="ORF">NMOB1V02_LOCUS2923</name>
</gene>